<dbReference type="OrthoDB" id="9808093at2"/>
<feature type="active site" evidence="5">
    <location>
        <position position="36"/>
    </location>
</feature>
<dbReference type="PANTHER" id="PTHR47268:SF4">
    <property type="entry name" value="ACYLPHOSPHATASE"/>
    <property type="match status" value="1"/>
</dbReference>
<dbReference type="InterPro" id="IPR020456">
    <property type="entry name" value="Acylphosphatase"/>
</dbReference>
<name>A0A4Q0VIX4_9LACO</name>
<evidence type="ECO:0000256" key="3">
    <source>
        <dbReference type="ARBA" id="ARBA00015991"/>
    </source>
</evidence>
<dbReference type="Pfam" id="PF00708">
    <property type="entry name" value="Acylphosphatase"/>
    <property type="match status" value="1"/>
</dbReference>
<sequence>MQTQRFVISGRVQGVGFRWTTVQIARRLGVTGTVQNLRSGQVAVVASGSAEQLAQFQTALQHPQASPWIDVVDLAVTDLPVHRFTDFSIII</sequence>
<evidence type="ECO:0000256" key="5">
    <source>
        <dbReference type="PROSITE-ProRule" id="PRU00520"/>
    </source>
</evidence>
<evidence type="ECO:0000313" key="9">
    <source>
        <dbReference type="Proteomes" id="UP000290602"/>
    </source>
</evidence>
<comment type="similarity">
    <text evidence="1 6">Belongs to the acylphosphatase family.</text>
</comment>
<dbReference type="InterPro" id="IPR001792">
    <property type="entry name" value="Acylphosphatase-like_dom"/>
</dbReference>
<comment type="catalytic activity">
    <reaction evidence="4 5">
        <text>an acyl phosphate + H2O = a carboxylate + phosphate + H(+)</text>
        <dbReference type="Rhea" id="RHEA:14965"/>
        <dbReference type="ChEBI" id="CHEBI:15377"/>
        <dbReference type="ChEBI" id="CHEBI:15378"/>
        <dbReference type="ChEBI" id="CHEBI:29067"/>
        <dbReference type="ChEBI" id="CHEBI:43474"/>
        <dbReference type="ChEBI" id="CHEBI:59918"/>
        <dbReference type="EC" id="3.6.1.7"/>
    </reaction>
</comment>
<evidence type="ECO:0000256" key="6">
    <source>
        <dbReference type="RuleBase" id="RU004168"/>
    </source>
</evidence>
<feature type="domain" description="Acylphosphatase-like" evidence="7">
    <location>
        <begin position="3"/>
        <end position="91"/>
    </location>
</feature>
<gene>
    <name evidence="8" type="ORF">DXH47_03405</name>
</gene>
<dbReference type="InterPro" id="IPR017968">
    <property type="entry name" value="Acylphosphatase_CS"/>
</dbReference>
<protein>
    <recommendedName>
        <fullName evidence="3 5">acylphosphatase</fullName>
        <ecNumber evidence="2 5">3.6.1.7</ecNumber>
    </recommendedName>
</protein>
<evidence type="ECO:0000259" key="7">
    <source>
        <dbReference type="PROSITE" id="PS51160"/>
    </source>
</evidence>
<evidence type="ECO:0000256" key="1">
    <source>
        <dbReference type="ARBA" id="ARBA00005614"/>
    </source>
</evidence>
<evidence type="ECO:0000313" key="8">
    <source>
        <dbReference type="EMBL" id="RXI79437.1"/>
    </source>
</evidence>
<dbReference type="SUPFAM" id="SSF54975">
    <property type="entry name" value="Acylphosphatase/BLUF domain-like"/>
    <property type="match status" value="1"/>
</dbReference>
<dbReference type="RefSeq" id="WP_129031679.1">
    <property type="nucleotide sequence ID" value="NZ_CP059603.1"/>
</dbReference>
<keyword evidence="5" id="KW-0378">Hydrolase</keyword>
<evidence type="ECO:0000256" key="2">
    <source>
        <dbReference type="ARBA" id="ARBA00012150"/>
    </source>
</evidence>
<dbReference type="EC" id="3.6.1.7" evidence="2 5"/>
<accession>A0A4Q0VIX4</accession>
<dbReference type="EMBL" id="QXIL01000004">
    <property type="protein sequence ID" value="RXI79437.1"/>
    <property type="molecule type" value="Genomic_DNA"/>
</dbReference>
<comment type="caution">
    <text evidence="8">The sequence shown here is derived from an EMBL/GenBank/DDBJ whole genome shotgun (WGS) entry which is preliminary data.</text>
</comment>
<reference evidence="8 9" key="1">
    <citation type="submission" date="2018-08" db="EMBL/GenBank/DDBJ databases">
        <title>Lactobacillus suantsai sp. nov., isolated from traditional fermented suan-tsai in Taiwan.</title>
        <authorList>
            <person name="Huang C.-H."/>
        </authorList>
    </citation>
    <scope>NUCLEOTIDE SEQUENCE [LARGE SCALE GENOMIC DNA]</scope>
    <source>
        <strain evidence="8 9">BCRC 12945</strain>
    </source>
</reference>
<keyword evidence="9" id="KW-1185">Reference proteome</keyword>
<dbReference type="GO" id="GO:0003998">
    <property type="term" value="F:acylphosphatase activity"/>
    <property type="evidence" value="ECO:0007669"/>
    <property type="project" value="UniProtKB-EC"/>
</dbReference>
<feature type="active site" evidence="5">
    <location>
        <position position="18"/>
    </location>
</feature>
<organism evidence="8 9">
    <name type="scientific">Levilactobacillus suantsaii</name>
    <dbReference type="NCBI Taxonomy" id="2292255"/>
    <lineage>
        <taxon>Bacteria</taxon>
        <taxon>Bacillati</taxon>
        <taxon>Bacillota</taxon>
        <taxon>Bacilli</taxon>
        <taxon>Lactobacillales</taxon>
        <taxon>Lactobacillaceae</taxon>
        <taxon>Levilactobacillus</taxon>
    </lineage>
</organism>
<dbReference type="Gene3D" id="3.30.70.100">
    <property type="match status" value="1"/>
</dbReference>
<evidence type="ECO:0000256" key="4">
    <source>
        <dbReference type="ARBA" id="ARBA00047645"/>
    </source>
</evidence>
<dbReference type="AlphaFoldDB" id="A0A4Q0VIX4"/>
<dbReference type="PANTHER" id="PTHR47268">
    <property type="entry name" value="ACYLPHOSPHATASE"/>
    <property type="match status" value="1"/>
</dbReference>
<dbReference type="Proteomes" id="UP000290602">
    <property type="component" value="Unassembled WGS sequence"/>
</dbReference>
<dbReference type="InterPro" id="IPR036046">
    <property type="entry name" value="Acylphosphatase-like_dom_sf"/>
</dbReference>
<dbReference type="PROSITE" id="PS00150">
    <property type="entry name" value="ACYLPHOSPHATASE_1"/>
    <property type="match status" value="1"/>
</dbReference>
<dbReference type="PROSITE" id="PS51160">
    <property type="entry name" value="ACYLPHOSPHATASE_3"/>
    <property type="match status" value="1"/>
</dbReference>
<proteinExistence type="inferred from homology"/>